<dbReference type="InterPro" id="IPR011032">
    <property type="entry name" value="GroES-like_sf"/>
</dbReference>
<reference evidence="7 8" key="1">
    <citation type="submission" date="2016-06" db="EMBL/GenBank/DDBJ databases">
        <authorList>
            <person name="Olsen C.W."/>
            <person name="Carey S."/>
            <person name="Hinshaw L."/>
            <person name="Karasin A.I."/>
        </authorList>
    </citation>
    <scope>NUCLEOTIDE SEQUENCE [LARGE SCALE GENOMIC DNA]</scope>
    <source>
        <strain evidence="7 8">LZ-22</strain>
    </source>
</reference>
<accession>A0A1G6HF08</accession>
<gene>
    <name evidence="7" type="ORF">GA0111570_10966</name>
</gene>
<keyword evidence="3 5" id="KW-0862">Zinc</keyword>
<dbReference type="SUPFAM" id="SSF50129">
    <property type="entry name" value="GroES-like"/>
    <property type="match status" value="1"/>
</dbReference>
<evidence type="ECO:0000256" key="3">
    <source>
        <dbReference type="ARBA" id="ARBA00022833"/>
    </source>
</evidence>
<dbReference type="OrthoDB" id="241504at2"/>
<evidence type="ECO:0000259" key="6">
    <source>
        <dbReference type="SMART" id="SM00829"/>
    </source>
</evidence>
<name>A0A1G6HF08_9ACTN</name>
<dbReference type="PROSITE" id="PS00059">
    <property type="entry name" value="ADH_ZINC"/>
    <property type="match status" value="1"/>
</dbReference>
<dbReference type="Pfam" id="PF08240">
    <property type="entry name" value="ADH_N"/>
    <property type="match status" value="1"/>
</dbReference>
<dbReference type="GO" id="GO:0016491">
    <property type="term" value="F:oxidoreductase activity"/>
    <property type="evidence" value="ECO:0007669"/>
    <property type="project" value="UniProtKB-KW"/>
</dbReference>
<sequence>MFGAVIHAPGDVRYEERPDPTILEPTDAIVRTVAACVCGSDLWRYRGISSVPAPTPIGHEFCGVVEAVGDAVTTVNVGDFVVGGFNPSDNTCPVCRKGAHANCLNGAHYEGCQADMIRVPWADGTLLATPQRPADDLVPSILALSDVMCTGWHAAVSAGVGPGTSVAVVGDGAVGLCAVLASVQLGAQTVIAMSRHADRQQVAREFGATHVVAERDEAGIARIKELTEGIGADCVLECVGTEAARSQAVGCVRSGGNIGLVGVPHGELPVNDLFWRNVGIKGGPAHCRAYLPHLLDLVLSRTINPGRVFDLELPLSEIGEAYAAMDERRAIKTLVRP</sequence>
<dbReference type="PANTHER" id="PTHR42813:SF2">
    <property type="entry name" value="DEHYDROGENASE, ZINC-CONTAINING, PUTATIVE (AFU_ORTHOLOGUE AFUA_2G02810)-RELATED"/>
    <property type="match status" value="1"/>
</dbReference>
<dbReference type="SMART" id="SM00829">
    <property type="entry name" value="PKS_ER"/>
    <property type="match status" value="1"/>
</dbReference>
<feature type="domain" description="Enoyl reductase (ER)" evidence="6">
    <location>
        <begin position="7"/>
        <end position="335"/>
    </location>
</feature>
<dbReference type="PANTHER" id="PTHR42813">
    <property type="entry name" value="ZINC-TYPE ALCOHOL DEHYDROGENASE-LIKE"/>
    <property type="match status" value="1"/>
</dbReference>
<evidence type="ECO:0000313" key="8">
    <source>
        <dbReference type="Proteomes" id="UP000199086"/>
    </source>
</evidence>
<dbReference type="Gene3D" id="3.90.180.10">
    <property type="entry name" value="Medium-chain alcohol dehydrogenases, catalytic domain"/>
    <property type="match status" value="1"/>
</dbReference>
<dbReference type="Proteomes" id="UP000199086">
    <property type="component" value="Unassembled WGS sequence"/>
</dbReference>
<evidence type="ECO:0000313" key="7">
    <source>
        <dbReference type="EMBL" id="SDB92743.1"/>
    </source>
</evidence>
<dbReference type="STRING" id="1577474.GA0111570_10966"/>
<dbReference type="RefSeq" id="WP_092612063.1">
    <property type="nucleotide sequence ID" value="NZ_FMYF01000009.1"/>
</dbReference>
<comment type="similarity">
    <text evidence="5">Belongs to the zinc-containing alcohol dehydrogenase family.</text>
</comment>
<evidence type="ECO:0000256" key="1">
    <source>
        <dbReference type="ARBA" id="ARBA00001947"/>
    </source>
</evidence>
<dbReference type="InterPro" id="IPR013154">
    <property type="entry name" value="ADH-like_N"/>
</dbReference>
<dbReference type="GO" id="GO:0008270">
    <property type="term" value="F:zinc ion binding"/>
    <property type="evidence" value="ECO:0007669"/>
    <property type="project" value="InterPro"/>
</dbReference>
<dbReference type="InterPro" id="IPR036291">
    <property type="entry name" value="NAD(P)-bd_dom_sf"/>
</dbReference>
<dbReference type="Pfam" id="PF00107">
    <property type="entry name" value="ADH_zinc_N"/>
    <property type="match status" value="1"/>
</dbReference>
<dbReference type="AlphaFoldDB" id="A0A1G6HF08"/>
<evidence type="ECO:0000256" key="2">
    <source>
        <dbReference type="ARBA" id="ARBA00022723"/>
    </source>
</evidence>
<evidence type="ECO:0000256" key="4">
    <source>
        <dbReference type="ARBA" id="ARBA00023002"/>
    </source>
</evidence>
<protein>
    <submittedName>
        <fullName evidence="7">Threonine dehydrogenase</fullName>
    </submittedName>
</protein>
<dbReference type="Gene3D" id="3.40.50.720">
    <property type="entry name" value="NAD(P)-binding Rossmann-like Domain"/>
    <property type="match status" value="1"/>
</dbReference>
<proteinExistence type="inferred from homology"/>
<organism evidence="7 8">
    <name type="scientific">Raineyella antarctica</name>
    <dbReference type="NCBI Taxonomy" id="1577474"/>
    <lineage>
        <taxon>Bacteria</taxon>
        <taxon>Bacillati</taxon>
        <taxon>Actinomycetota</taxon>
        <taxon>Actinomycetes</taxon>
        <taxon>Propionibacteriales</taxon>
        <taxon>Propionibacteriaceae</taxon>
        <taxon>Raineyella</taxon>
    </lineage>
</organism>
<dbReference type="SUPFAM" id="SSF51735">
    <property type="entry name" value="NAD(P)-binding Rossmann-fold domains"/>
    <property type="match status" value="1"/>
</dbReference>
<dbReference type="CDD" id="cd08287">
    <property type="entry name" value="FDH_like_ADH3"/>
    <property type="match status" value="1"/>
</dbReference>
<dbReference type="InterPro" id="IPR013149">
    <property type="entry name" value="ADH-like_C"/>
</dbReference>
<comment type="cofactor">
    <cofactor evidence="1 5">
        <name>Zn(2+)</name>
        <dbReference type="ChEBI" id="CHEBI:29105"/>
    </cofactor>
</comment>
<keyword evidence="4" id="KW-0560">Oxidoreductase</keyword>
<dbReference type="InterPro" id="IPR002328">
    <property type="entry name" value="ADH_Zn_CS"/>
</dbReference>
<dbReference type="EMBL" id="FMYF01000009">
    <property type="protein sequence ID" value="SDB92743.1"/>
    <property type="molecule type" value="Genomic_DNA"/>
</dbReference>
<evidence type="ECO:0000256" key="5">
    <source>
        <dbReference type="RuleBase" id="RU361277"/>
    </source>
</evidence>
<keyword evidence="2 5" id="KW-0479">Metal-binding</keyword>
<keyword evidence="8" id="KW-1185">Reference proteome</keyword>
<dbReference type="InterPro" id="IPR020843">
    <property type="entry name" value="ER"/>
</dbReference>